<dbReference type="EMBL" id="JACHJP010000009">
    <property type="protein sequence ID" value="MBB4919258.1"/>
    <property type="molecule type" value="Genomic_DNA"/>
</dbReference>
<dbReference type="RefSeq" id="WP_184721309.1">
    <property type="nucleotide sequence ID" value="NZ_JACHJP010000009.1"/>
</dbReference>
<dbReference type="Pfam" id="PF03372">
    <property type="entry name" value="Exo_endo_phos"/>
    <property type="match status" value="1"/>
</dbReference>
<proteinExistence type="predicted"/>
<evidence type="ECO:0000313" key="3">
    <source>
        <dbReference type="Proteomes" id="UP000552644"/>
    </source>
</evidence>
<keyword evidence="3" id="KW-1185">Reference proteome</keyword>
<protein>
    <submittedName>
        <fullName evidence="2">Endonuclease/exonuclease/phosphatase family metal-dependent hydrolase</fullName>
    </submittedName>
</protein>
<name>A0A7W7VQZ7_9ACTN</name>
<gene>
    <name evidence="2" type="ORF">FHS44_006400</name>
</gene>
<dbReference type="InterPro" id="IPR005135">
    <property type="entry name" value="Endo/exonuclease/phosphatase"/>
</dbReference>
<keyword evidence="2" id="KW-0378">Hydrolase</keyword>
<dbReference type="GO" id="GO:0004527">
    <property type="term" value="F:exonuclease activity"/>
    <property type="evidence" value="ECO:0007669"/>
    <property type="project" value="UniProtKB-KW"/>
</dbReference>
<feature type="domain" description="Endonuclease/exonuclease/phosphatase" evidence="1">
    <location>
        <begin position="4"/>
        <end position="233"/>
    </location>
</feature>
<accession>A0A7W7VQZ7</accession>
<dbReference type="GO" id="GO:0004519">
    <property type="term" value="F:endonuclease activity"/>
    <property type="evidence" value="ECO:0007669"/>
    <property type="project" value="UniProtKB-KW"/>
</dbReference>
<keyword evidence="2" id="KW-0269">Exonuclease</keyword>
<keyword evidence="2" id="KW-0540">Nuclease</keyword>
<evidence type="ECO:0000259" key="1">
    <source>
        <dbReference type="Pfam" id="PF03372"/>
    </source>
</evidence>
<dbReference type="InterPro" id="IPR036691">
    <property type="entry name" value="Endo/exonu/phosph_ase_sf"/>
</dbReference>
<keyword evidence="2" id="KW-0255">Endonuclease</keyword>
<dbReference type="Proteomes" id="UP000552644">
    <property type="component" value="Unassembled WGS sequence"/>
</dbReference>
<comment type="caution">
    <text evidence="2">The sequence shown here is derived from an EMBL/GenBank/DDBJ whole genome shotgun (WGS) entry which is preliminary data.</text>
</comment>
<reference evidence="2 3" key="1">
    <citation type="submission" date="2020-08" db="EMBL/GenBank/DDBJ databases">
        <title>Genomic Encyclopedia of Type Strains, Phase III (KMG-III): the genomes of soil and plant-associated and newly described type strains.</title>
        <authorList>
            <person name="Whitman W."/>
        </authorList>
    </citation>
    <scope>NUCLEOTIDE SEQUENCE [LARGE SCALE GENOMIC DNA]</scope>
    <source>
        <strain evidence="2 3">CECT 8840</strain>
    </source>
</reference>
<dbReference type="SUPFAM" id="SSF56219">
    <property type="entry name" value="DNase I-like"/>
    <property type="match status" value="1"/>
</dbReference>
<dbReference type="AlphaFoldDB" id="A0A7W7VQZ7"/>
<sequence length="250" mass="27315">MRVVTFNLCNGGIDNGNDTRLRRQLDRLAGLDADVIALQEAKHWAEPNTRLFHGGQPFHLAKRTLGMDGFLVPSEHDGCHLALFVRTGRVQVLQEKHTVGAPYWHAVGHLRALVDGRVTSFVNVHSAPSTPRLREIEAESLALKVRKGEPVIMMGDWNAVPTTYAGTSGDRRKLDHQAAFALSEVGLRDAAVAMGVTIPTVTTPLPYPCDRIYFKGLTPTSFQIGTGNWASDHLPAIGDFDLTPPEPVAI</sequence>
<evidence type="ECO:0000313" key="2">
    <source>
        <dbReference type="EMBL" id="MBB4919258.1"/>
    </source>
</evidence>
<organism evidence="2 3">
    <name type="scientific">Streptosporangium saharense</name>
    <dbReference type="NCBI Taxonomy" id="1706840"/>
    <lineage>
        <taxon>Bacteria</taxon>
        <taxon>Bacillati</taxon>
        <taxon>Actinomycetota</taxon>
        <taxon>Actinomycetes</taxon>
        <taxon>Streptosporangiales</taxon>
        <taxon>Streptosporangiaceae</taxon>
        <taxon>Streptosporangium</taxon>
    </lineage>
</organism>
<dbReference type="Gene3D" id="3.60.10.10">
    <property type="entry name" value="Endonuclease/exonuclease/phosphatase"/>
    <property type="match status" value="1"/>
</dbReference>